<dbReference type="InterPro" id="IPR009717">
    <property type="entry name" value="Mo-dep_Nase_C"/>
</dbReference>
<accession>A0A2W4WBD3</accession>
<dbReference type="Pfam" id="PF06967">
    <property type="entry name" value="Mo-nitro_C"/>
    <property type="match status" value="1"/>
</dbReference>
<feature type="region of interest" description="Disordered" evidence="1">
    <location>
        <begin position="1"/>
        <end position="20"/>
    </location>
</feature>
<reference evidence="3 4" key="2">
    <citation type="submission" date="2018-06" db="EMBL/GenBank/DDBJ databases">
        <title>Metagenomic assembly of (sub)arctic Cyanobacteria and their associated microbiome from non-axenic cultures.</title>
        <authorList>
            <person name="Baurain D."/>
        </authorList>
    </citation>
    <scope>NUCLEOTIDE SEQUENCE [LARGE SCALE GENOMIC DNA]</scope>
    <source>
        <strain evidence="3">ULC066bin1</strain>
    </source>
</reference>
<name>A0A2W4WBD3_9CYAN</name>
<gene>
    <name evidence="3" type="ORF">DCF19_09365</name>
</gene>
<reference evidence="3 4" key="1">
    <citation type="submission" date="2018-04" db="EMBL/GenBank/DDBJ databases">
        <authorList>
            <person name="Go L.Y."/>
            <person name="Mitchell J.A."/>
        </authorList>
    </citation>
    <scope>NUCLEOTIDE SEQUENCE [LARGE SCALE GENOMIC DNA]</scope>
    <source>
        <strain evidence="3">ULC066bin1</strain>
    </source>
</reference>
<evidence type="ECO:0000256" key="1">
    <source>
        <dbReference type="SAM" id="MobiDB-lite"/>
    </source>
</evidence>
<dbReference type="AlphaFoldDB" id="A0A2W4WBD3"/>
<sequence>MSSINSSGFGGENPYLGSSKSKVNFDLLRPLRNKFDSFEIQKSQTAHLIAKLIPAQCPFERTIKIFGHAIVHIPPLCKLNPFYDEFVGLRFRALCFLVDRCGEDISSYC</sequence>
<evidence type="ECO:0000313" key="4">
    <source>
        <dbReference type="Proteomes" id="UP000249467"/>
    </source>
</evidence>
<organism evidence="3 4">
    <name type="scientific">Pseudanabaena frigida</name>
    <dbReference type="NCBI Taxonomy" id="945775"/>
    <lineage>
        <taxon>Bacteria</taxon>
        <taxon>Bacillati</taxon>
        <taxon>Cyanobacteriota</taxon>
        <taxon>Cyanophyceae</taxon>
        <taxon>Pseudanabaenales</taxon>
        <taxon>Pseudanabaenaceae</taxon>
        <taxon>Pseudanabaena</taxon>
    </lineage>
</organism>
<protein>
    <submittedName>
        <fullName evidence="3">Mo-dependent nitrogenase</fullName>
    </submittedName>
</protein>
<feature type="domain" description="Mo-dependent nitrogenase C-terminal" evidence="2">
    <location>
        <begin position="27"/>
        <end position="109"/>
    </location>
</feature>
<evidence type="ECO:0000259" key="2">
    <source>
        <dbReference type="Pfam" id="PF06967"/>
    </source>
</evidence>
<dbReference type="Proteomes" id="UP000249467">
    <property type="component" value="Unassembled WGS sequence"/>
</dbReference>
<proteinExistence type="predicted"/>
<comment type="caution">
    <text evidence="3">The sequence shown here is derived from an EMBL/GenBank/DDBJ whole genome shotgun (WGS) entry which is preliminary data.</text>
</comment>
<dbReference type="EMBL" id="QBML01000010">
    <property type="protein sequence ID" value="PZO41750.1"/>
    <property type="molecule type" value="Genomic_DNA"/>
</dbReference>
<evidence type="ECO:0000313" key="3">
    <source>
        <dbReference type="EMBL" id="PZO41750.1"/>
    </source>
</evidence>